<gene>
    <name evidence="1" type="ORF">GcM1_198040</name>
</gene>
<evidence type="ECO:0000313" key="2">
    <source>
        <dbReference type="Proteomes" id="UP000285326"/>
    </source>
</evidence>
<evidence type="ECO:0000313" key="1">
    <source>
        <dbReference type="EMBL" id="RKF79956.1"/>
    </source>
</evidence>
<dbReference type="AlphaFoldDB" id="A0A420IZH9"/>
<proteinExistence type="predicted"/>
<name>A0A420IZH9_9PEZI</name>
<comment type="caution">
    <text evidence="1">The sequence shown here is derived from an EMBL/GenBank/DDBJ whole genome shotgun (WGS) entry which is preliminary data.</text>
</comment>
<dbReference type="Proteomes" id="UP000285326">
    <property type="component" value="Unassembled WGS sequence"/>
</dbReference>
<accession>A0A420IZH9</accession>
<reference evidence="1 2" key="1">
    <citation type="journal article" date="2018" name="BMC Genomics">
        <title>Comparative genome analyses reveal sequence features reflecting distinct modes of host-adaptation between dicot and monocot powdery mildew.</title>
        <authorList>
            <person name="Wu Y."/>
            <person name="Ma X."/>
            <person name="Pan Z."/>
            <person name="Kale S.D."/>
            <person name="Song Y."/>
            <person name="King H."/>
            <person name="Zhang Q."/>
            <person name="Presley C."/>
            <person name="Deng X."/>
            <person name="Wei C.I."/>
            <person name="Xiao S."/>
        </authorList>
    </citation>
    <scope>NUCLEOTIDE SEQUENCE [LARGE SCALE GENOMIC DNA]</scope>
    <source>
        <strain evidence="1">UMSG1</strain>
    </source>
</reference>
<dbReference type="EMBL" id="MCBS01019804">
    <property type="protein sequence ID" value="RKF79956.1"/>
    <property type="molecule type" value="Genomic_DNA"/>
</dbReference>
<sequence>MNSDDAKKPEKEGGITREFREKCNKIAAYYPIVIAADIIQPIYHFIANMESMDANLVDVQLGILTMMRQVSLEIEKVPTVDVRIHISSTMNLFLHNQSTIYSRLALFMLPAA</sequence>
<organism evidence="1 2">
    <name type="scientific">Golovinomyces cichoracearum</name>
    <dbReference type="NCBI Taxonomy" id="62708"/>
    <lineage>
        <taxon>Eukaryota</taxon>
        <taxon>Fungi</taxon>
        <taxon>Dikarya</taxon>
        <taxon>Ascomycota</taxon>
        <taxon>Pezizomycotina</taxon>
        <taxon>Leotiomycetes</taxon>
        <taxon>Erysiphales</taxon>
        <taxon>Erysiphaceae</taxon>
        <taxon>Golovinomyces</taxon>
    </lineage>
</organism>
<protein>
    <submittedName>
        <fullName evidence="1">Uncharacterized protein</fullName>
    </submittedName>
</protein>